<keyword evidence="3" id="KW-1185">Reference proteome</keyword>
<name>A0A0D6JR21_9EURY</name>
<protein>
    <submittedName>
        <fullName evidence="2">Uncharacterized protein</fullName>
    </submittedName>
</protein>
<evidence type="ECO:0000313" key="2">
    <source>
        <dbReference type="EMBL" id="CQR50093.1"/>
    </source>
</evidence>
<accession>A0A0D6JR21</accession>
<dbReference type="OrthoDB" id="293664at2157"/>
<dbReference type="RefSeq" id="WP_089778009.1">
    <property type="nucleotide sequence ID" value="NZ_CABLRR010000002.1"/>
</dbReference>
<gene>
    <name evidence="2" type="ORF">BN996_01570</name>
</gene>
<sequence>MSDVSLSSVLSFLDTDDAATVVKRVRAARGERTKRSVRDGRTFLFAAPDRESQPTEVVWIDVEAAFDARSVEAFAERCDDRGVDGTLLTTGDEARAAETLALAFAADEQLDEPDEDGDRALLVDPGEVEAPIDLVALPDLVEALEDADLDEAIIDEYHEPHEPEFEDIVDEIDAEEARAAAEADAAEEARSGRALALLVAAVVVVAVAAAFVLLGPF</sequence>
<keyword evidence="1" id="KW-1133">Transmembrane helix</keyword>
<keyword evidence="1" id="KW-0812">Transmembrane</keyword>
<feature type="transmembrane region" description="Helical" evidence="1">
    <location>
        <begin position="194"/>
        <end position="214"/>
    </location>
</feature>
<proteinExistence type="predicted"/>
<dbReference type="Proteomes" id="UP000198902">
    <property type="component" value="Unassembled WGS sequence"/>
</dbReference>
<organism evidence="2 3">
    <name type="scientific">Haloferax massiliensis</name>
    <dbReference type="NCBI Taxonomy" id="1476858"/>
    <lineage>
        <taxon>Archaea</taxon>
        <taxon>Methanobacteriati</taxon>
        <taxon>Methanobacteriota</taxon>
        <taxon>Stenosarchaea group</taxon>
        <taxon>Halobacteria</taxon>
        <taxon>Halobacteriales</taxon>
        <taxon>Haloferacaceae</taxon>
        <taxon>Haloferax</taxon>
    </lineage>
</organism>
<keyword evidence="1" id="KW-0472">Membrane</keyword>
<evidence type="ECO:0000256" key="1">
    <source>
        <dbReference type="SAM" id="Phobius"/>
    </source>
</evidence>
<dbReference type="EMBL" id="CSTE01000002">
    <property type="protein sequence ID" value="CQR50093.1"/>
    <property type="molecule type" value="Genomic_DNA"/>
</dbReference>
<dbReference type="AlphaFoldDB" id="A0A0D6JR21"/>
<reference evidence="3" key="1">
    <citation type="submission" date="2015-03" db="EMBL/GenBank/DDBJ databases">
        <authorList>
            <person name="Urmite Genomes"/>
        </authorList>
    </citation>
    <scope>NUCLEOTIDE SEQUENCE [LARGE SCALE GENOMIC DNA]</scope>
    <source>
        <strain evidence="3">Arc-Hr</strain>
    </source>
</reference>
<evidence type="ECO:0000313" key="3">
    <source>
        <dbReference type="Proteomes" id="UP000198902"/>
    </source>
</evidence>